<evidence type="ECO:0000313" key="3">
    <source>
        <dbReference type="Proteomes" id="UP001597116"/>
    </source>
</evidence>
<comment type="caution">
    <text evidence="2">The sequence shown here is derived from an EMBL/GenBank/DDBJ whole genome shotgun (WGS) entry which is preliminary data.</text>
</comment>
<keyword evidence="1" id="KW-0732">Signal</keyword>
<keyword evidence="2" id="KW-0326">Glycosidase</keyword>
<feature type="signal peptide" evidence="1">
    <location>
        <begin position="1"/>
        <end position="20"/>
    </location>
</feature>
<dbReference type="Proteomes" id="UP001597116">
    <property type="component" value="Unassembled WGS sequence"/>
</dbReference>
<dbReference type="EC" id="3.2.1.-" evidence="2"/>
<evidence type="ECO:0000256" key="1">
    <source>
        <dbReference type="SAM" id="SignalP"/>
    </source>
</evidence>
<keyword evidence="3" id="KW-1185">Reference proteome</keyword>
<organism evidence="2 3">
    <name type="scientific">Larkinella insperata</name>
    <dbReference type="NCBI Taxonomy" id="332158"/>
    <lineage>
        <taxon>Bacteria</taxon>
        <taxon>Pseudomonadati</taxon>
        <taxon>Bacteroidota</taxon>
        <taxon>Cytophagia</taxon>
        <taxon>Cytophagales</taxon>
        <taxon>Spirosomataceae</taxon>
        <taxon>Larkinella</taxon>
    </lineage>
</organism>
<dbReference type="EMBL" id="JBHTLP010000002">
    <property type="protein sequence ID" value="MFD1140274.1"/>
    <property type="molecule type" value="Genomic_DNA"/>
</dbReference>
<proteinExistence type="predicted"/>
<accession>A0ABW3Q1Y6</accession>
<protein>
    <submittedName>
        <fullName evidence="2">Sialidase family protein</fullName>
        <ecNumber evidence="2">3.2.1.-</ecNumber>
    </submittedName>
</protein>
<gene>
    <name evidence="2" type="ORF">ACFQ4C_04110</name>
</gene>
<dbReference type="RefSeq" id="WP_265989683.1">
    <property type="nucleotide sequence ID" value="NZ_CP110973.1"/>
</dbReference>
<dbReference type="Gene3D" id="2.120.10.10">
    <property type="match status" value="1"/>
</dbReference>
<name>A0ABW3Q1Y6_9BACT</name>
<dbReference type="InterPro" id="IPR036278">
    <property type="entry name" value="Sialidase_sf"/>
</dbReference>
<dbReference type="GO" id="GO:0016798">
    <property type="term" value="F:hydrolase activity, acting on glycosyl bonds"/>
    <property type="evidence" value="ECO:0007669"/>
    <property type="project" value="UniProtKB-KW"/>
</dbReference>
<reference evidence="3" key="1">
    <citation type="journal article" date="2019" name="Int. J. Syst. Evol. Microbiol.">
        <title>The Global Catalogue of Microorganisms (GCM) 10K type strain sequencing project: providing services to taxonomists for standard genome sequencing and annotation.</title>
        <authorList>
            <consortium name="The Broad Institute Genomics Platform"/>
            <consortium name="The Broad Institute Genome Sequencing Center for Infectious Disease"/>
            <person name="Wu L."/>
            <person name="Ma J."/>
        </authorList>
    </citation>
    <scope>NUCLEOTIDE SEQUENCE [LARGE SCALE GENOMIC DNA]</scope>
    <source>
        <strain evidence="3">CCUG 55608</strain>
    </source>
</reference>
<dbReference type="SUPFAM" id="SSF50939">
    <property type="entry name" value="Sialidases"/>
    <property type="match status" value="1"/>
</dbReference>
<keyword evidence="2" id="KW-0378">Hydrolase</keyword>
<sequence length="445" mass="49289">MRKPLLILVGLLFLSWIAEAQPSPTIWEEQKNASLTRITPGIPAYGKTDLQYQRDGKKKLRVLLGEPVVISVAQKEEKWGFYQFPTLYRSLDGALVATWAMHTDHAESYGKDSDGFAVSRDGGKTWTVPNGPKPLGDGLALPNGDRIKNYTPPALDTAILQLPPKVGRVSENYGRTFSYYKLDGLPEQLQGVYLNRLKKGQSEWTLEHNKLLDPTAVRYTDNKLFPLVWWGDMKVESTNTIITGTYPGFFLQNGTVPASGVHFYRSADLGRTWKIVGRIPYAPDVAQDPNGNKRLALGFTEPAFEILADGSYLCVLRTSDGLGNSPMYLSRSTDQGATWSQPKAFTSSGVLPQLLQLANGVVALASGRPGMQLRFSSGSGGLQWTDAFEMLPFHDSKDVVSCGYPDLLATGPDKFLLIYSDFKYKNEKGETRKAIKVREVTVRPQ</sequence>
<feature type="chain" id="PRO_5046282239" evidence="1">
    <location>
        <begin position="21"/>
        <end position="445"/>
    </location>
</feature>
<dbReference type="CDD" id="cd15482">
    <property type="entry name" value="Sialidase_non-viral"/>
    <property type="match status" value="1"/>
</dbReference>
<evidence type="ECO:0000313" key="2">
    <source>
        <dbReference type="EMBL" id="MFD1140274.1"/>
    </source>
</evidence>